<dbReference type="Pfam" id="PF01048">
    <property type="entry name" value="PNP_UDP_1"/>
    <property type="match status" value="1"/>
</dbReference>
<gene>
    <name evidence="3" type="ORF">BDW59DRAFT_167643</name>
</gene>
<dbReference type="Gene3D" id="3.40.50.1580">
    <property type="entry name" value="Nucleoside phosphorylase domain"/>
    <property type="match status" value="1"/>
</dbReference>
<organism evidence="3 4">
    <name type="scientific">Aspergillus cavernicola</name>
    <dbReference type="NCBI Taxonomy" id="176166"/>
    <lineage>
        <taxon>Eukaryota</taxon>
        <taxon>Fungi</taxon>
        <taxon>Dikarya</taxon>
        <taxon>Ascomycota</taxon>
        <taxon>Pezizomycotina</taxon>
        <taxon>Eurotiomycetes</taxon>
        <taxon>Eurotiomycetidae</taxon>
        <taxon>Eurotiales</taxon>
        <taxon>Aspergillaceae</taxon>
        <taxon>Aspergillus</taxon>
        <taxon>Aspergillus subgen. Nidulantes</taxon>
    </lineage>
</organism>
<evidence type="ECO:0000259" key="2">
    <source>
        <dbReference type="Pfam" id="PF01048"/>
    </source>
</evidence>
<feature type="region of interest" description="Disordered" evidence="1">
    <location>
        <begin position="230"/>
        <end position="252"/>
    </location>
</feature>
<dbReference type="Proteomes" id="UP001610335">
    <property type="component" value="Unassembled WGS sequence"/>
</dbReference>
<feature type="compositionally biased region" description="Acidic residues" evidence="1">
    <location>
        <begin position="239"/>
        <end position="249"/>
    </location>
</feature>
<dbReference type="InterPro" id="IPR053137">
    <property type="entry name" value="NLR-like"/>
</dbReference>
<sequence>MREDRHPYTAKAVMEGLTDPINLNMVLYDDLEDQLEPYTGQLRLRDRIAVLYGFLEKIIDHQTEIAGRDGEGLSLAPRRDLEAWDFKDIATIEDPLTPKAPTLFGCAFGDIFQPTPDAGLCAYWSTLPKNKYCLSATTDDLIKIIDRFGDPRLKPLRLTGSLAWHVPKVAPGKECRCIGEDGNHINLAQVILPSRMQVEIPPIGPPPFARNGAVVFGYNTDLGWIWDDTGHPRRSEQLPTEDSDSEVDDSGIGTSIGSLTHENYEIGIVCALPKELMAVRILFDDPHQDLPLDQHDANFYALGRMGIYNVVAACLPYLQYGTTSAATVASNMLRSFPAIKWWFVVGIGGGVPSTENDIRLGDVVVGTGVMEYDLGKTVQGAPASKRTGSLHHPAAVLMRVITRLTSDHGVSDLAVAEYINKIAHARPEYKYPGDGSDRLFLSSYVHEAGQPTCKDCNGPRVERILRSSRPKVHYGLIASGNQVIKDAMFRDRLSKIDPVLCFEMEAAGVVKTGQCLVIRGICDYSDSHKNDLAGVRGGHSCGLCEILPFASTQVLATLFPFVEKEHGQRGVIRVEVSDIEGLRRPQACLM</sequence>
<feature type="domain" description="Nucleoside phosphorylase" evidence="2">
    <location>
        <begin position="265"/>
        <end position="521"/>
    </location>
</feature>
<dbReference type="InterPro" id="IPR000845">
    <property type="entry name" value="Nucleoside_phosphorylase_d"/>
</dbReference>
<dbReference type="SUPFAM" id="SSF53167">
    <property type="entry name" value="Purine and uridine phosphorylases"/>
    <property type="match status" value="1"/>
</dbReference>
<evidence type="ECO:0000313" key="3">
    <source>
        <dbReference type="EMBL" id="KAL2813049.1"/>
    </source>
</evidence>
<accession>A0ABR4HC50</accession>
<dbReference type="InterPro" id="IPR035994">
    <property type="entry name" value="Nucleoside_phosphorylase_sf"/>
</dbReference>
<comment type="caution">
    <text evidence="3">The sequence shown here is derived from an EMBL/GenBank/DDBJ whole genome shotgun (WGS) entry which is preliminary data.</text>
</comment>
<evidence type="ECO:0000313" key="4">
    <source>
        <dbReference type="Proteomes" id="UP001610335"/>
    </source>
</evidence>
<name>A0ABR4HC50_9EURO</name>
<evidence type="ECO:0000256" key="1">
    <source>
        <dbReference type="SAM" id="MobiDB-lite"/>
    </source>
</evidence>
<dbReference type="PANTHER" id="PTHR46082">
    <property type="entry name" value="ATP/GTP-BINDING PROTEIN-RELATED"/>
    <property type="match status" value="1"/>
</dbReference>
<dbReference type="EMBL" id="JBFXLS010000154">
    <property type="protein sequence ID" value="KAL2813049.1"/>
    <property type="molecule type" value="Genomic_DNA"/>
</dbReference>
<reference evidence="3 4" key="1">
    <citation type="submission" date="2024-07" db="EMBL/GenBank/DDBJ databases">
        <title>Section-level genome sequencing and comparative genomics of Aspergillus sections Usti and Cavernicolus.</title>
        <authorList>
            <consortium name="Lawrence Berkeley National Laboratory"/>
            <person name="Nybo J.L."/>
            <person name="Vesth T.C."/>
            <person name="Theobald S."/>
            <person name="Frisvad J.C."/>
            <person name="Larsen T.O."/>
            <person name="Kjaerboelling I."/>
            <person name="Rothschild-Mancinelli K."/>
            <person name="Lyhne E.K."/>
            <person name="Kogle M.E."/>
            <person name="Barry K."/>
            <person name="Clum A."/>
            <person name="Na H."/>
            <person name="Ledsgaard L."/>
            <person name="Lin J."/>
            <person name="Lipzen A."/>
            <person name="Kuo A."/>
            <person name="Riley R."/>
            <person name="Mondo S."/>
            <person name="LaButti K."/>
            <person name="Haridas S."/>
            <person name="Pangalinan J."/>
            <person name="Salamov A.A."/>
            <person name="Simmons B.A."/>
            <person name="Magnuson J.K."/>
            <person name="Chen J."/>
            <person name="Drula E."/>
            <person name="Henrissat B."/>
            <person name="Wiebenga A."/>
            <person name="Lubbers R.J."/>
            <person name="Gomes A.C."/>
            <person name="Makela M.R."/>
            <person name="Stajich J."/>
            <person name="Grigoriev I.V."/>
            <person name="Mortensen U.H."/>
            <person name="De vries R.P."/>
            <person name="Baker S.E."/>
            <person name="Andersen M.R."/>
        </authorList>
    </citation>
    <scope>NUCLEOTIDE SEQUENCE [LARGE SCALE GENOMIC DNA]</scope>
    <source>
        <strain evidence="3 4">CBS 600.67</strain>
    </source>
</reference>
<proteinExistence type="predicted"/>
<keyword evidence="4" id="KW-1185">Reference proteome</keyword>
<protein>
    <submittedName>
        <fullName evidence="3">Nucleoside phosphorylase domain-containing protein</fullName>
    </submittedName>
</protein>
<dbReference type="PANTHER" id="PTHR46082:SF11">
    <property type="entry name" value="AAA+ ATPASE DOMAIN-CONTAINING PROTEIN-RELATED"/>
    <property type="match status" value="1"/>
</dbReference>